<dbReference type="PROSITE" id="PS51257">
    <property type="entry name" value="PROKAR_LIPOPROTEIN"/>
    <property type="match status" value="1"/>
</dbReference>
<sequence>MKSMKMFYIALAMIGLILFTAACGGDTNDSQDEADTTENTETENTENEEAASEERTLTDAVGNEVTIPADPQNIIASYLEDYLVALDVTPAAQWSVQGGESVQGYLQDSLGDVPTIPYDLPLESVASFEPDLLLMDSAGMVEGNKYDQYSRIAPTYVVGEAQNNDWRTELERVGEVLGKEDEAAQILEDYEQNVEETKTAVQDAIGDDSIAAIWLVGNTFYVVNDQLSAGDVLYNDLGVTAPNVVQEIANSSESNWSEISLEKLAQLDADHIILINDDGEGSEMLQDEIWQNIPAVQNGNIYEYASEDSSWLYTGPIANEMMLEDIKESLVE</sequence>
<dbReference type="InterPro" id="IPR002491">
    <property type="entry name" value="ABC_transptr_periplasmic_BD"/>
</dbReference>
<evidence type="ECO:0000256" key="3">
    <source>
        <dbReference type="ARBA" id="ARBA00022448"/>
    </source>
</evidence>
<evidence type="ECO:0000313" key="9">
    <source>
        <dbReference type="EMBL" id="MBA2176240.1"/>
    </source>
</evidence>
<proteinExistence type="inferred from homology"/>
<dbReference type="PROSITE" id="PS50983">
    <property type="entry name" value="FE_B12_PBP"/>
    <property type="match status" value="1"/>
</dbReference>
<comment type="similarity">
    <text evidence="2">Belongs to the bacterial solute-binding protein 8 family.</text>
</comment>
<organism evidence="9 10">
    <name type="scientific">Halobacillus locisalis</name>
    <dbReference type="NCBI Taxonomy" id="220753"/>
    <lineage>
        <taxon>Bacteria</taxon>
        <taxon>Bacillati</taxon>
        <taxon>Bacillota</taxon>
        <taxon>Bacilli</taxon>
        <taxon>Bacillales</taxon>
        <taxon>Bacillaceae</taxon>
        <taxon>Halobacillus</taxon>
    </lineage>
</organism>
<feature type="domain" description="Fe/B12 periplasmic-binding" evidence="8">
    <location>
        <begin position="71"/>
        <end position="332"/>
    </location>
</feature>
<evidence type="ECO:0000256" key="2">
    <source>
        <dbReference type="ARBA" id="ARBA00008814"/>
    </source>
</evidence>
<reference evidence="9 10" key="1">
    <citation type="journal article" date="2004" name="Extremophiles">
        <title>Halobacillus locisalis sp. nov., a halophilic bacterium isolated from a marine solar saltern of the Yellow Sea in Korea.</title>
        <authorList>
            <person name="Yoon J.H."/>
            <person name="Kang K.H."/>
            <person name="Oh T.K."/>
            <person name="Park Y.H."/>
        </authorList>
    </citation>
    <scope>NUCLEOTIDE SEQUENCE [LARGE SCALE GENOMIC DNA]</scope>
    <source>
        <strain evidence="9 10">KCTC 3788</strain>
    </source>
</reference>
<dbReference type="SUPFAM" id="SSF53807">
    <property type="entry name" value="Helical backbone' metal receptor"/>
    <property type="match status" value="1"/>
</dbReference>
<feature type="coiled-coil region" evidence="5">
    <location>
        <begin position="180"/>
        <end position="207"/>
    </location>
</feature>
<dbReference type="Pfam" id="PF01497">
    <property type="entry name" value="Peripla_BP_2"/>
    <property type="match status" value="1"/>
</dbReference>
<dbReference type="AlphaFoldDB" id="A0A838CW99"/>
<evidence type="ECO:0000256" key="7">
    <source>
        <dbReference type="SAM" id="SignalP"/>
    </source>
</evidence>
<comment type="caution">
    <text evidence="9">The sequence shown here is derived from an EMBL/GenBank/DDBJ whole genome shotgun (WGS) entry which is preliminary data.</text>
</comment>
<keyword evidence="4 7" id="KW-0732">Signal</keyword>
<dbReference type="PANTHER" id="PTHR30532:SF1">
    <property type="entry name" value="IRON(3+)-HYDROXAMATE-BINDING PROTEIN FHUD"/>
    <property type="match status" value="1"/>
</dbReference>
<dbReference type="GO" id="GO:1901678">
    <property type="term" value="P:iron coordination entity transport"/>
    <property type="evidence" value="ECO:0007669"/>
    <property type="project" value="UniProtKB-ARBA"/>
</dbReference>
<accession>A0A838CW99</accession>
<evidence type="ECO:0000313" key="10">
    <source>
        <dbReference type="Proteomes" id="UP000571017"/>
    </source>
</evidence>
<evidence type="ECO:0000256" key="6">
    <source>
        <dbReference type="SAM" id="MobiDB-lite"/>
    </source>
</evidence>
<evidence type="ECO:0000256" key="5">
    <source>
        <dbReference type="SAM" id="Coils"/>
    </source>
</evidence>
<keyword evidence="3" id="KW-0813">Transport</keyword>
<gene>
    <name evidence="9" type="ORF">H0266_15185</name>
</gene>
<dbReference type="PANTHER" id="PTHR30532">
    <property type="entry name" value="IRON III DICITRATE-BINDING PERIPLASMIC PROTEIN"/>
    <property type="match status" value="1"/>
</dbReference>
<feature type="signal peptide" evidence="7">
    <location>
        <begin position="1"/>
        <end position="24"/>
    </location>
</feature>
<dbReference type="Proteomes" id="UP000571017">
    <property type="component" value="Unassembled WGS sequence"/>
</dbReference>
<dbReference type="EMBL" id="JACEFG010000003">
    <property type="protein sequence ID" value="MBA2176240.1"/>
    <property type="molecule type" value="Genomic_DNA"/>
</dbReference>
<dbReference type="RefSeq" id="WP_181473272.1">
    <property type="nucleotide sequence ID" value="NZ_JACEFG010000003.1"/>
</dbReference>
<dbReference type="InterPro" id="IPR051313">
    <property type="entry name" value="Bact_iron-sidero_bind"/>
</dbReference>
<keyword evidence="5" id="KW-0175">Coiled coil</keyword>
<evidence type="ECO:0000256" key="4">
    <source>
        <dbReference type="ARBA" id="ARBA00022729"/>
    </source>
</evidence>
<dbReference type="Gene3D" id="3.40.50.1980">
    <property type="entry name" value="Nitrogenase molybdenum iron protein domain"/>
    <property type="match status" value="2"/>
</dbReference>
<feature type="region of interest" description="Disordered" evidence="6">
    <location>
        <begin position="27"/>
        <end position="61"/>
    </location>
</feature>
<feature type="chain" id="PRO_5039128064" evidence="7">
    <location>
        <begin position="25"/>
        <end position="332"/>
    </location>
</feature>
<evidence type="ECO:0000259" key="8">
    <source>
        <dbReference type="PROSITE" id="PS50983"/>
    </source>
</evidence>
<comment type="subcellular location">
    <subcellularLocation>
        <location evidence="1">Cell membrane</location>
        <topology evidence="1">Lipid-anchor</topology>
    </subcellularLocation>
</comment>
<name>A0A838CW99_9BACI</name>
<protein>
    <submittedName>
        <fullName evidence="9">ABC transporter substrate-binding protein</fullName>
    </submittedName>
</protein>
<evidence type="ECO:0000256" key="1">
    <source>
        <dbReference type="ARBA" id="ARBA00004193"/>
    </source>
</evidence>
<feature type="compositionally biased region" description="Acidic residues" evidence="6">
    <location>
        <begin position="29"/>
        <end position="51"/>
    </location>
</feature>
<dbReference type="GO" id="GO:0005886">
    <property type="term" value="C:plasma membrane"/>
    <property type="evidence" value="ECO:0007669"/>
    <property type="project" value="UniProtKB-SubCell"/>
</dbReference>
<dbReference type="GO" id="GO:0030288">
    <property type="term" value="C:outer membrane-bounded periplasmic space"/>
    <property type="evidence" value="ECO:0007669"/>
    <property type="project" value="TreeGrafter"/>
</dbReference>
<keyword evidence="10" id="KW-1185">Reference proteome</keyword>